<evidence type="ECO:0000313" key="5">
    <source>
        <dbReference type="EMBL" id="WQG87940.1"/>
    </source>
</evidence>
<evidence type="ECO:0000259" key="2">
    <source>
        <dbReference type="Pfam" id="PF15631"/>
    </source>
</evidence>
<dbReference type="InterPro" id="IPR028921">
    <property type="entry name" value="NTF2_fold_dom"/>
</dbReference>
<accession>A0A1K1SEK4</accession>
<reference evidence="5 7" key="2">
    <citation type="submission" date="2023-11" db="EMBL/GenBank/DDBJ databases">
        <title>MicrobeMod: A computational toolkit for identifying prokaryotic methylation and restriction-modification with nanopore sequencing.</title>
        <authorList>
            <person name="Crits-Christoph A."/>
            <person name="Kang S.C."/>
            <person name="Lee H."/>
            <person name="Ostrov N."/>
        </authorList>
    </citation>
    <scope>NUCLEOTIDE SEQUENCE [LARGE SCALE GENOMIC DNA]</scope>
    <source>
        <strain evidence="5 7">ATCC 23090</strain>
    </source>
</reference>
<organism evidence="4 6">
    <name type="scientific">Chitinophaga sancti</name>
    <dbReference type="NCBI Taxonomy" id="1004"/>
    <lineage>
        <taxon>Bacteria</taxon>
        <taxon>Pseudomonadati</taxon>
        <taxon>Bacteroidota</taxon>
        <taxon>Chitinophagia</taxon>
        <taxon>Chitinophagales</taxon>
        <taxon>Chitinophagaceae</taxon>
        <taxon>Chitinophaga</taxon>
    </lineage>
</organism>
<dbReference type="OrthoDB" id="679072at2"/>
<evidence type="ECO:0000259" key="3">
    <source>
        <dbReference type="Pfam" id="PF17293"/>
    </source>
</evidence>
<name>A0A1K1SEK4_9BACT</name>
<dbReference type="Pfam" id="PF17293">
    <property type="entry name" value="Arm-DNA-bind_5"/>
    <property type="match status" value="1"/>
</dbReference>
<reference evidence="4 6" key="1">
    <citation type="submission" date="2016-11" db="EMBL/GenBank/DDBJ databases">
        <authorList>
            <person name="Jaros S."/>
            <person name="Januszkiewicz K."/>
            <person name="Wedrychowicz H."/>
        </authorList>
    </citation>
    <scope>NUCLEOTIDE SEQUENCE [LARGE SCALE GENOMIC DNA]</scope>
    <source>
        <strain evidence="4 6">DSM 784</strain>
    </source>
</reference>
<keyword evidence="1" id="KW-0472">Membrane</keyword>
<proteinExistence type="predicted"/>
<evidence type="ECO:0000313" key="6">
    <source>
        <dbReference type="Proteomes" id="UP000183788"/>
    </source>
</evidence>
<keyword evidence="7" id="KW-1185">Reference proteome</keyword>
<keyword evidence="1" id="KW-0812">Transmembrane</keyword>
<feature type="domain" description="Arm DNA-binding" evidence="3">
    <location>
        <begin position="11"/>
        <end position="87"/>
    </location>
</feature>
<feature type="transmembrane region" description="Helical" evidence="1">
    <location>
        <begin position="130"/>
        <end position="147"/>
    </location>
</feature>
<dbReference type="Proteomes" id="UP001326715">
    <property type="component" value="Chromosome"/>
</dbReference>
<keyword evidence="1" id="KW-1133">Transmembrane helix</keyword>
<dbReference type="InterPro" id="IPR035386">
    <property type="entry name" value="Arm-DNA-bind_5"/>
</dbReference>
<protein>
    <submittedName>
        <fullName evidence="4">NTF2 fold immunity protein</fullName>
    </submittedName>
</protein>
<dbReference type="AlphaFoldDB" id="A0A1K1SEK4"/>
<gene>
    <name evidence="4" type="ORF">SAMN05661012_05213</name>
    <name evidence="5" type="ORF">SR876_23720</name>
</gene>
<evidence type="ECO:0000313" key="4">
    <source>
        <dbReference type="EMBL" id="SFW82357.1"/>
    </source>
</evidence>
<dbReference type="RefSeq" id="WP_072364231.1">
    <property type="nucleotide sequence ID" value="NZ_CP139972.1"/>
</dbReference>
<dbReference type="Pfam" id="PF15631">
    <property type="entry name" value="Imm-NTF2-2"/>
    <property type="match status" value="1"/>
</dbReference>
<sequence length="232" mass="27005">MEANRIFISYFLYKSRITSKGQIPIFVRITHEGNRLNHNTGLFIEKMSWDSRKYQVKGNKQEVQEINKNLSLLKARILSVYNDLLERGMACFIASSGFEILPAHFSRLVEIRFRSLLGYLPFTINQMKKIFLAIILITSVIITYNVYSNKTQNDYEHFDVVPDEKTARKIAEDIWFAHYGKLIYKEKPFVVTLRDSSVWVVKGTLNGYTKGGTAYIEIKKSDCKVLKLVHYK</sequence>
<evidence type="ECO:0000313" key="7">
    <source>
        <dbReference type="Proteomes" id="UP001326715"/>
    </source>
</evidence>
<feature type="domain" description="NTF2 fold" evidence="2">
    <location>
        <begin position="166"/>
        <end position="232"/>
    </location>
</feature>
<evidence type="ECO:0000256" key="1">
    <source>
        <dbReference type="SAM" id="Phobius"/>
    </source>
</evidence>
<dbReference type="EMBL" id="CP140154">
    <property type="protein sequence ID" value="WQG87940.1"/>
    <property type="molecule type" value="Genomic_DNA"/>
</dbReference>
<dbReference type="Proteomes" id="UP000183788">
    <property type="component" value="Unassembled WGS sequence"/>
</dbReference>
<dbReference type="EMBL" id="FPIZ01000021">
    <property type="protein sequence ID" value="SFW82357.1"/>
    <property type="molecule type" value="Genomic_DNA"/>
</dbReference>